<evidence type="ECO:0000313" key="2">
    <source>
        <dbReference type="EMBL" id="KMW68578.1"/>
    </source>
</evidence>
<dbReference type="Proteomes" id="UP000007802">
    <property type="component" value="Unassembled WGS sequence"/>
</dbReference>
<organism evidence="2">
    <name type="scientific">Ajellomyces dermatitidis (strain ATCC 18188 / CBS 674.68)</name>
    <name type="common">Blastomyces dermatitidis</name>
    <dbReference type="NCBI Taxonomy" id="653446"/>
    <lineage>
        <taxon>Eukaryota</taxon>
        <taxon>Fungi</taxon>
        <taxon>Dikarya</taxon>
        <taxon>Ascomycota</taxon>
        <taxon>Pezizomycotina</taxon>
        <taxon>Eurotiomycetes</taxon>
        <taxon>Eurotiomycetidae</taxon>
        <taxon>Onygenales</taxon>
        <taxon>Ajellomycetaceae</taxon>
        <taxon>Blastomyces</taxon>
    </lineage>
</organism>
<dbReference type="AlphaFoldDB" id="A0A0J9EQN7"/>
<evidence type="ECO:0000256" key="1">
    <source>
        <dbReference type="SAM" id="MobiDB-lite"/>
    </source>
</evidence>
<gene>
    <name evidence="2" type="ORF">BDDG_12901</name>
</gene>
<dbReference type="EMBL" id="GG749488">
    <property type="protein sequence ID" value="KMW68578.1"/>
    <property type="molecule type" value="Genomic_DNA"/>
</dbReference>
<dbReference type="EMBL" id="GG749488">
    <property type="protein sequence ID" value="KMW68577.1"/>
    <property type="molecule type" value="Genomic_DNA"/>
</dbReference>
<name>A0A0J9EQN7_AJEDA</name>
<sequence length="112" mass="12394">MKRARGQAREPNSVIISHHRHLSPAASSSSLCLVLRSPSSPAWVFPALVPSRAPSQALRTSLKRFSISPTLLQAPPSNPGAEMWREHRRQETLNLLAGFSCDLSHVSTRIKY</sequence>
<protein>
    <submittedName>
        <fullName evidence="2">Uncharacterized protein</fullName>
    </submittedName>
</protein>
<accession>A0A0J9EQN7</accession>
<feature type="region of interest" description="Disordered" evidence="1">
    <location>
        <begin position="1"/>
        <end position="24"/>
    </location>
</feature>
<proteinExistence type="predicted"/>
<reference evidence="2" key="1">
    <citation type="submission" date="2010-03" db="EMBL/GenBank/DDBJ databases">
        <title>Annotation of Blastomyces dermatitidis strain ATCC 18188.</title>
        <authorList>
            <consortium name="The Broad Institute Genome Sequencing Platform"/>
            <consortium name="Broad Institute Genome Sequencing Center for Infectious Disease."/>
            <person name="Cuomo C."/>
            <person name="Klein B."/>
            <person name="Sullivan T."/>
            <person name="Heitman J."/>
            <person name="Young S."/>
            <person name="Zeng Q."/>
            <person name="Gargeya S."/>
            <person name="Alvarado L."/>
            <person name="Berlin A.M."/>
            <person name="Chapman S.B."/>
            <person name="Chen Z."/>
            <person name="Freedman E."/>
            <person name="Gellesch M."/>
            <person name="Goldberg J."/>
            <person name="Griggs A."/>
            <person name="Gujja S."/>
            <person name="Heilman E."/>
            <person name="Heiman D."/>
            <person name="Howarth C."/>
            <person name="Mehta T."/>
            <person name="Neiman D."/>
            <person name="Pearson M."/>
            <person name="Roberts A."/>
            <person name="Saif S."/>
            <person name="Shea T."/>
            <person name="Shenoy N."/>
            <person name="Sisk P."/>
            <person name="Stolte C."/>
            <person name="Sykes S."/>
            <person name="White J."/>
            <person name="Yandava C."/>
            <person name="Haas B."/>
            <person name="Nusbaum C."/>
            <person name="Birren B."/>
        </authorList>
    </citation>
    <scope>NUCLEOTIDE SEQUENCE</scope>
    <source>
        <strain evidence="2">ATCC 18188</strain>
    </source>
</reference>